<feature type="region of interest" description="Disordered" evidence="1">
    <location>
        <begin position="1"/>
        <end position="41"/>
    </location>
</feature>
<evidence type="ECO:0000313" key="2">
    <source>
        <dbReference type="EMBL" id="CAH0113299.1"/>
    </source>
</evidence>
<dbReference type="PANTHER" id="PTHR28366">
    <property type="entry name" value="CHROMOSOME 1 OPEN READING FRAME 131"/>
    <property type="match status" value="1"/>
</dbReference>
<dbReference type="Proteomes" id="UP000789390">
    <property type="component" value="Unassembled WGS sequence"/>
</dbReference>
<accession>A0A8J2S9B1</accession>
<evidence type="ECO:0000313" key="3">
    <source>
        <dbReference type="Proteomes" id="UP000789390"/>
    </source>
</evidence>
<dbReference type="EMBL" id="CAKKLH010000337">
    <property type="protein sequence ID" value="CAH0113299.1"/>
    <property type="molecule type" value="Genomic_DNA"/>
</dbReference>
<keyword evidence="3" id="KW-1185">Reference proteome</keyword>
<reference evidence="2" key="1">
    <citation type="submission" date="2021-11" db="EMBL/GenBank/DDBJ databases">
        <authorList>
            <person name="Schell T."/>
        </authorList>
    </citation>
    <scope>NUCLEOTIDE SEQUENCE</scope>
    <source>
        <strain evidence="2">M5</strain>
    </source>
</reference>
<organism evidence="2 3">
    <name type="scientific">Daphnia galeata</name>
    <dbReference type="NCBI Taxonomy" id="27404"/>
    <lineage>
        <taxon>Eukaryota</taxon>
        <taxon>Metazoa</taxon>
        <taxon>Ecdysozoa</taxon>
        <taxon>Arthropoda</taxon>
        <taxon>Crustacea</taxon>
        <taxon>Branchiopoda</taxon>
        <taxon>Diplostraca</taxon>
        <taxon>Cladocera</taxon>
        <taxon>Anomopoda</taxon>
        <taxon>Daphniidae</taxon>
        <taxon>Daphnia</taxon>
    </lineage>
</organism>
<sequence length="230" mass="25963">MAPAFSDSDDDSFFDDEDDEMSNDESKPIEPQSVKPAKLSKHLEQLQSRLGLKELKSKLATEQEDKQPKPLTVGKSEPLVVVYNDPSKRKKLKKGLATQNSTVQTEDNFPKPEEFNLIKTKHDVKKFTIKALKKTSKNQAQIALAVSLGAKPPKAVPTNYKLLQHCKKKEATRQKRLKAAEHIFATKLQLTNKKKGPKRDRNKVVNFDAGFGKYGPKLQKQIRNAKKSKN</sequence>
<dbReference type="AlphaFoldDB" id="A0A8J2S9B1"/>
<dbReference type="Pfam" id="PF15375">
    <property type="entry name" value="FSAF1"/>
    <property type="match status" value="1"/>
</dbReference>
<feature type="region of interest" description="Disordered" evidence="1">
    <location>
        <begin position="57"/>
        <end position="78"/>
    </location>
</feature>
<gene>
    <name evidence="2" type="ORF">DGAL_LOCUS17183</name>
</gene>
<feature type="compositionally biased region" description="Acidic residues" evidence="1">
    <location>
        <begin position="7"/>
        <end position="23"/>
    </location>
</feature>
<comment type="caution">
    <text evidence="2">The sequence shown here is derived from an EMBL/GenBank/DDBJ whole genome shotgun (WGS) entry which is preliminary data.</text>
</comment>
<dbReference type="OrthoDB" id="10067479at2759"/>
<proteinExistence type="predicted"/>
<dbReference type="InterPro" id="IPR027973">
    <property type="entry name" value="FSAF1-like"/>
</dbReference>
<dbReference type="InterPro" id="IPR052852">
    <property type="entry name" value="SSU_Processome_Comp"/>
</dbReference>
<feature type="compositionally biased region" description="Basic and acidic residues" evidence="1">
    <location>
        <begin position="57"/>
        <end position="68"/>
    </location>
</feature>
<protein>
    <submittedName>
        <fullName evidence="2">Uncharacterized protein</fullName>
    </submittedName>
</protein>
<dbReference type="PANTHER" id="PTHR28366:SF1">
    <property type="entry name" value="CHROMOSOME 1 OPEN READING FRAME 131"/>
    <property type="match status" value="1"/>
</dbReference>
<evidence type="ECO:0000256" key="1">
    <source>
        <dbReference type="SAM" id="MobiDB-lite"/>
    </source>
</evidence>
<name>A0A8J2S9B1_9CRUS</name>